<evidence type="ECO:0000313" key="3">
    <source>
        <dbReference type="Proteomes" id="UP000326994"/>
    </source>
</evidence>
<keyword evidence="3" id="KW-1185">Reference proteome</keyword>
<gene>
    <name evidence="2" type="ORF">ULMS_29360</name>
</gene>
<dbReference type="EMBL" id="BKCF01000013">
    <property type="protein sequence ID" value="GEQ87428.1"/>
    <property type="molecule type" value="Genomic_DNA"/>
</dbReference>
<name>A0A5J4G0X6_9FLAO</name>
<proteinExistence type="predicted"/>
<dbReference type="AlphaFoldDB" id="A0A5J4G0X6"/>
<reference evidence="2 3" key="1">
    <citation type="submission" date="2019-08" db="EMBL/GenBank/DDBJ databases">
        <title>Ulvibacter marinistellae sp. nov., isolated from a starfish, Patiria pectinifera.</title>
        <authorList>
            <person name="Kawano K."/>
            <person name="Ushijima N."/>
            <person name="Kihara M."/>
            <person name="Itoh H."/>
        </authorList>
    </citation>
    <scope>NUCLEOTIDE SEQUENCE [LARGE SCALE GENOMIC DNA]</scope>
    <source>
        <strain evidence="2 3">KK4</strain>
    </source>
</reference>
<accession>A0A5J4G0X6</accession>
<dbReference type="Proteomes" id="UP000326994">
    <property type="component" value="Unassembled WGS sequence"/>
</dbReference>
<feature type="coiled-coil region" evidence="1">
    <location>
        <begin position="8"/>
        <end position="42"/>
    </location>
</feature>
<comment type="caution">
    <text evidence="2">The sequence shown here is derived from an EMBL/GenBank/DDBJ whole genome shotgun (WGS) entry which is preliminary data.</text>
</comment>
<organism evidence="2 3">
    <name type="scientific">Patiriisocius marinistellae</name>
    <dbReference type="NCBI Taxonomy" id="2494560"/>
    <lineage>
        <taxon>Bacteria</taxon>
        <taxon>Pseudomonadati</taxon>
        <taxon>Bacteroidota</taxon>
        <taxon>Flavobacteriia</taxon>
        <taxon>Flavobacteriales</taxon>
        <taxon>Flavobacteriaceae</taxon>
        <taxon>Patiriisocius</taxon>
    </lineage>
</organism>
<evidence type="ECO:0000313" key="2">
    <source>
        <dbReference type="EMBL" id="GEQ87428.1"/>
    </source>
</evidence>
<keyword evidence="1" id="KW-0175">Coiled coil</keyword>
<sequence length="301" mass="33317">MSCKSPSLERVTQKSEKAKKQIEELNKQLSDLENSAKEKFETKINEHAKKAKVDDFRRLIFNSAIKTEYSHEFSLDKIAPVISAALGAVAQSLTGSVMQVLTSPKAISSYSDLVISISEAAKSNSSASSSLTFSANRIAPGVFAFLSANSISIKDSDTFGEEAVTATSIFYSLNNSIDDLQQTANFDLAYLDAELLLKFKHIQIGYADELAKGQITIAVWSEKNQIIDKTIKSIKDRLDNANYNELFASVKDSDSAELITLFDTDKSKQILEHSLLQFENKGVIYKEALENTKIMLNNPLY</sequence>
<protein>
    <submittedName>
        <fullName evidence="2">Uncharacterized protein</fullName>
    </submittedName>
</protein>
<evidence type="ECO:0000256" key="1">
    <source>
        <dbReference type="SAM" id="Coils"/>
    </source>
</evidence>